<accession>A0A8S5NQW6</accession>
<sequence>MNDAHPQNIQPIFFKGIYPPIIINIQPKN</sequence>
<proteinExistence type="predicted"/>
<reference evidence="1" key="1">
    <citation type="journal article" date="2021" name="Proc. Natl. Acad. Sci. U.S.A.">
        <title>A Catalog of Tens of Thousands of Viruses from Human Metagenomes Reveals Hidden Associations with Chronic Diseases.</title>
        <authorList>
            <person name="Tisza M.J."/>
            <person name="Buck C.B."/>
        </authorList>
    </citation>
    <scope>NUCLEOTIDE SEQUENCE</scope>
    <source>
        <strain evidence="1">CtdDI2</strain>
    </source>
</reference>
<protein>
    <submittedName>
        <fullName evidence="1">Uncharacterized protein</fullName>
    </submittedName>
</protein>
<organism evidence="1">
    <name type="scientific">Podoviridae sp. ctdDI2</name>
    <dbReference type="NCBI Taxonomy" id="2826567"/>
    <lineage>
        <taxon>Viruses</taxon>
        <taxon>Duplodnaviria</taxon>
        <taxon>Heunggongvirae</taxon>
        <taxon>Uroviricota</taxon>
        <taxon>Caudoviricetes</taxon>
    </lineage>
</organism>
<evidence type="ECO:0000313" key="1">
    <source>
        <dbReference type="EMBL" id="DAD96759.1"/>
    </source>
</evidence>
<name>A0A8S5NQW6_9CAUD</name>
<dbReference type="EMBL" id="BK015224">
    <property type="protein sequence ID" value="DAD96759.1"/>
    <property type="molecule type" value="Genomic_DNA"/>
</dbReference>